<feature type="compositionally biased region" description="Low complexity" evidence="1">
    <location>
        <begin position="717"/>
        <end position="726"/>
    </location>
</feature>
<name>A0A8K0HUZ1_COCNU</name>
<feature type="compositionally biased region" description="Polar residues" evidence="1">
    <location>
        <begin position="698"/>
        <end position="716"/>
    </location>
</feature>
<dbReference type="PANTHER" id="PTHR15204">
    <property type="entry name" value="LARGE PROLINE-RICH PROTEIN BAG6"/>
    <property type="match status" value="1"/>
</dbReference>
<feature type="region of interest" description="Disordered" evidence="1">
    <location>
        <begin position="530"/>
        <end position="552"/>
    </location>
</feature>
<dbReference type="PRINTS" id="PR00348">
    <property type="entry name" value="UBIQUITIN"/>
</dbReference>
<comment type="caution">
    <text evidence="3">The sequence shown here is derived from an EMBL/GenBank/DDBJ whole genome shotgun (WGS) entry which is preliminary data.</text>
</comment>
<dbReference type="GO" id="GO:0031593">
    <property type="term" value="F:polyubiquitin modification-dependent protein binding"/>
    <property type="evidence" value="ECO:0007669"/>
    <property type="project" value="TreeGrafter"/>
</dbReference>
<dbReference type="GO" id="GO:0071818">
    <property type="term" value="C:BAT3 complex"/>
    <property type="evidence" value="ECO:0007669"/>
    <property type="project" value="TreeGrafter"/>
</dbReference>
<evidence type="ECO:0000313" key="4">
    <source>
        <dbReference type="Proteomes" id="UP000797356"/>
    </source>
</evidence>
<dbReference type="EMBL" id="CM017872">
    <property type="protein sequence ID" value="KAG1327091.1"/>
    <property type="molecule type" value="Genomic_DNA"/>
</dbReference>
<dbReference type="PANTHER" id="PTHR15204:SF0">
    <property type="entry name" value="LARGE PROLINE-RICH PROTEIN BAG6"/>
    <property type="match status" value="1"/>
</dbReference>
<protein>
    <submittedName>
        <fullName evidence="3">Ubiquitin-like domain-containing protein CIP73</fullName>
    </submittedName>
</protein>
<sequence length="746" mass="78655">MGTNGARDMTTSHGDVTEGSETTVEIKIKTLDSQTYTLRVNKCVPVLTLKEQIATVTGVISEQQRLICRGKVLKDDELLSAYHVEDGHTLHLVVRQPHQSSSSPSTGHVGSEGASANPAANSSSSTAHNRGSHVARSIVFEAVNIDQGDNRTSHLGRIISSILSSIGTTNTASQNPRNDLRETVGRTSGDAGLSDPMQSNPNPPTSRVELDSHQGPLRFQSVFPLGSQQPIVIPDSLTTMNQYLGVIRDDFRREGLSVYGREQTNDAAAAGMNGNDVHNHDFLSPLPSRQGGLPSPASLAEIVLSTRQLLMDQAGGCLSQLARRLEDHVSVTDPLMRMDLQSSAIRSGVLLRNLGSLLLELGRTTMTLHMGQAPLDAVVNAGPAVFISASGPNPVMVQPVPFFPGSSFGGAQFGEPLASAFIPRNIDIRVRAGGRTIPVTSANLGEQAGAQQPQEQTDPTRNLSAANSVNQPFSGVPSSTSFAGESGMRVVPIRTVVAVPAGHSPSDSSGSAIGVIYPLLARIQHVNSGNANNARGSGASNESNQSHPNINQPNLEYAMQNQSPANSVPVASWMNPSANELPGYQGSSSVSIISQQAPPASNSESNTQAHVGQQVGQGPMSQLLSRVDEWIRTALFPGEQVHVGGTSHQESVTGSAAVQNQTGTTGNTETHEAPRVGSDDGVFFSSLVRQLMPFLSQHTTVPGGSASHDGSTAQTASNHLSDSSSSQHHRDPPEAPSPKRPRRNSE</sequence>
<dbReference type="Gene3D" id="3.10.20.90">
    <property type="entry name" value="Phosphatidylinositol 3-kinase Catalytic Subunit, Chain A, domain 1"/>
    <property type="match status" value="1"/>
</dbReference>
<feature type="region of interest" description="Disordered" evidence="1">
    <location>
        <begin position="96"/>
        <end position="130"/>
    </location>
</feature>
<feature type="compositionally biased region" description="Polar residues" evidence="1">
    <location>
        <begin position="597"/>
        <end position="619"/>
    </location>
</feature>
<feature type="region of interest" description="Disordered" evidence="1">
    <location>
        <begin position="442"/>
        <end position="484"/>
    </location>
</feature>
<dbReference type="Pfam" id="PF00240">
    <property type="entry name" value="ubiquitin"/>
    <property type="match status" value="1"/>
</dbReference>
<dbReference type="AlphaFoldDB" id="A0A8K0HUZ1"/>
<evidence type="ECO:0000256" key="1">
    <source>
        <dbReference type="SAM" id="MobiDB-lite"/>
    </source>
</evidence>
<accession>A0A8K0HUZ1</accession>
<dbReference type="FunFam" id="3.10.20.90:FF:000154">
    <property type="entry name" value="Large proline-rich protein BAG6"/>
    <property type="match status" value="1"/>
</dbReference>
<dbReference type="SMART" id="SM00213">
    <property type="entry name" value="UBQ"/>
    <property type="match status" value="1"/>
</dbReference>
<dbReference type="PROSITE" id="PS50053">
    <property type="entry name" value="UBIQUITIN_2"/>
    <property type="match status" value="1"/>
</dbReference>
<dbReference type="InterPro" id="IPR029071">
    <property type="entry name" value="Ubiquitin-like_domsf"/>
</dbReference>
<reference evidence="3" key="1">
    <citation type="journal article" date="2017" name="Gigascience">
        <title>The genome draft of coconut (Cocos nucifera).</title>
        <authorList>
            <person name="Xiao Y."/>
            <person name="Xu P."/>
            <person name="Fan H."/>
            <person name="Baudouin L."/>
            <person name="Xia W."/>
            <person name="Bocs S."/>
            <person name="Xu J."/>
            <person name="Li Q."/>
            <person name="Guo A."/>
            <person name="Zhou L."/>
            <person name="Li J."/>
            <person name="Wu Y."/>
            <person name="Ma Z."/>
            <person name="Armero A."/>
            <person name="Issali A.E."/>
            <person name="Liu N."/>
            <person name="Peng M."/>
            <person name="Yang Y."/>
        </authorList>
    </citation>
    <scope>NUCLEOTIDE SEQUENCE</scope>
    <source>
        <tissue evidence="3">Spear leaf of Hainan Tall coconut</tissue>
    </source>
</reference>
<feature type="compositionally biased region" description="Low complexity" evidence="1">
    <location>
        <begin position="96"/>
        <end position="127"/>
    </location>
</feature>
<dbReference type="SUPFAM" id="SSF54236">
    <property type="entry name" value="Ubiquitin-like"/>
    <property type="match status" value="1"/>
</dbReference>
<feature type="compositionally biased region" description="Low complexity" evidence="1">
    <location>
        <begin position="659"/>
        <end position="668"/>
    </location>
</feature>
<dbReference type="GO" id="GO:0051787">
    <property type="term" value="F:misfolded protein binding"/>
    <property type="evidence" value="ECO:0007669"/>
    <property type="project" value="TreeGrafter"/>
</dbReference>
<gene>
    <name evidence="3" type="ORF">COCNU_01G010250</name>
</gene>
<dbReference type="Proteomes" id="UP000797356">
    <property type="component" value="Chromosome 1"/>
</dbReference>
<dbReference type="GO" id="GO:0036503">
    <property type="term" value="P:ERAD pathway"/>
    <property type="evidence" value="ECO:0007669"/>
    <property type="project" value="TreeGrafter"/>
</dbReference>
<feature type="region of interest" description="Disordered" evidence="1">
    <location>
        <begin position="591"/>
        <end position="619"/>
    </location>
</feature>
<feature type="compositionally biased region" description="Polar residues" evidence="1">
    <location>
        <begin position="168"/>
        <end position="177"/>
    </location>
</feature>
<keyword evidence="4" id="KW-1185">Reference proteome</keyword>
<dbReference type="OrthoDB" id="267397at2759"/>
<evidence type="ECO:0000313" key="3">
    <source>
        <dbReference type="EMBL" id="KAG1327091.1"/>
    </source>
</evidence>
<feature type="compositionally biased region" description="Low complexity" evidence="1">
    <location>
        <begin position="530"/>
        <end position="544"/>
    </location>
</feature>
<dbReference type="InterPro" id="IPR019956">
    <property type="entry name" value="Ubiquitin_dom"/>
</dbReference>
<proteinExistence type="predicted"/>
<feature type="compositionally biased region" description="Polar residues" evidence="1">
    <location>
        <begin position="646"/>
        <end position="658"/>
    </location>
</feature>
<feature type="compositionally biased region" description="Polar residues" evidence="1">
    <location>
        <begin position="457"/>
        <end position="483"/>
    </location>
</feature>
<feature type="region of interest" description="Disordered" evidence="1">
    <location>
        <begin position="644"/>
        <end position="678"/>
    </location>
</feature>
<feature type="compositionally biased region" description="Low complexity" evidence="1">
    <location>
        <begin position="445"/>
        <end position="456"/>
    </location>
</feature>
<feature type="compositionally biased region" description="Basic and acidic residues" evidence="1">
    <location>
        <begin position="669"/>
        <end position="678"/>
    </location>
</feature>
<reference evidence="3" key="2">
    <citation type="submission" date="2019-07" db="EMBL/GenBank/DDBJ databases">
        <authorList>
            <person name="Yang Y."/>
            <person name="Bocs S."/>
            <person name="Baudouin L."/>
        </authorList>
    </citation>
    <scope>NUCLEOTIDE SEQUENCE</scope>
    <source>
        <tissue evidence="3">Spear leaf of Hainan Tall coconut</tissue>
    </source>
</reference>
<feature type="region of interest" description="Disordered" evidence="1">
    <location>
        <begin position="698"/>
        <end position="746"/>
    </location>
</feature>
<feature type="domain" description="Ubiquitin-like" evidence="2">
    <location>
        <begin position="24"/>
        <end position="99"/>
    </location>
</feature>
<evidence type="ECO:0000259" key="2">
    <source>
        <dbReference type="PROSITE" id="PS50053"/>
    </source>
</evidence>
<dbReference type="InterPro" id="IPR000626">
    <property type="entry name" value="Ubiquitin-like_dom"/>
</dbReference>
<feature type="region of interest" description="Disordered" evidence="1">
    <location>
        <begin position="168"/>
        <end position="210"/>
    </location>
</feature>
<organism evidence="3 4">
    <name type="scientific">Cocos nucifera</name>
    <name type="common">Coconut palm</name>
    <dbReference type="NCBI Taxonomy" id="13894"/>
    <lineage>
        <taxon>Eukaryota</taxon>
        <taxon>Viridiplantae</taxon>
        <taxon>Streptophyta</taxon>
        <taxon>Embryophyta</taxon>
        <taxon>Tracheophyta</taxon>
        <taxon>Spermatophyta</taxon>
        <taxon>Magnoliopsida</taxon>
        <taxon>Liliopsida</taxon>
        <taxon>Arecaceae</taxon>
        <taxon>Arecoideae</taxon>
        <taxon>Cocoseae</taxon>
        <taxon>Attaleinae</taxon>
        <taxon>Cocos</taxon>
    </lineage>
</organism>